<reference evidence="1 2" key="2">
    <citation type="journal article" date="2022" name="Mol. Ecol. Resour.">
        <title>The genomes of chicory, endive, great burdock and yacon provide insights into Asteraceae paleo-polyploidization history and plant inulin production.</title>
        <authorList>
            <person name="Fan W."/>
            <person name="Wang S."/>
            <person name="Wang H."/>
            <person name="Wang A."/>
            <person name="Jiang F."/>
            <person name="Liu H."/>
            <person name="Zhao H."/>
            <person name="Xu D."/>
            <person name="Zhang Y."/>
        </authorList>
    </citation>
    <scope>NUCLEOTIDE SEQUENCE [LARGE SCALE GENOMIC DNA]</scope>
    <source>
        <strain evidence="2">cv. Yunnan</strain>
        <tissue evidence="1">Leaves</tissue>
    </source>
</reference>
<gene>
    <name evidence="1" type="ORF">L1987_47688</name>
</gene>
<proteinExistence type="predicted"/>
<dbReference type="Proteomes" id="UP001056120">
    <property type="component" value="Linkage Group LG15"/>
</dbReference>
<evidence type="ECO:0000313" key="1">
    <source>
        <dbReference type="EMBL" id="KAI3777885.1"/>
    </source>
</evidence>
<protein>
    <submittedName>
        <fullName evidence="1">Uncharacterized protein</fullName>
    </submittedName>
</protein>
<comment type="caution">
    <text evidence="1">The sequence shown here is derived from an EMBL/GenBank/DDBJ whole genome shotgun (WGS) entry which is preliminary data.</text>
</comment>
<dbReference type="EMBL" id="CM042032">
    <property type="protein sequence ID" value="KAI3777885.1"/>
    <property type="molecule type" value="Genomic_DNA"/>
</dbReference>
<reference evidence="2" key="1">
    <citation type="journal article" date="2022" name="Mol. Ecol. Resour.">
        <title>The genomes of chicory, endive, great burdock and yacon provide insights into Asteraceae palaeo-polyploidization history and plant inulin production.</title>
        <authorList>
            <person name="Fan W."/>
            <person name="Wang S."/>
            <person name="Wang H."/>
            <person name="Wang A."/>
            <person name="Jiang F."/>
            <person name="Liu H."/>
            <person name="Zhao H."/>
            <person name="Xu D."/>
            <person name="Zhang Y."/>
        </authorList>
    </citation>
    <scope>NUCLEOTIDE SEQUENCE [LARGE SCALE GENOMIC DNA]</scope>
    <source>
        <strain evidence="2">cv. Yunnan</strain>
    </source>
</reference>
<keyword evidence="2" id="KW-1185">Reference proteome</keyword>
<accession>A0ACB9G3B5</accession>
<name>A0ACB9G3B5_9ASTR</name>
<evidence type="ECO:0000313" key="2">
    <source>
        <dbReference type="Proteomes" id="UP001056120"/>
    </source>
</evidence>
<sequence>MSLGPCSRPTPLPTSPSSSLASNDSVTLLTNTCKLAIMWVQDVNLFLQHDHLNVCKTLHLLQELQEVEKCCLLDQGILGVAFTVLEDEFENLLIQNSLPIQVPSSLFSSGDEESDVSYPSTQHVLPFHVVHNLKAIVACFSTHDNQVDRCVSIYVKARTTNFETSLQGLDLDYLEISLSEFDSVQDIEGYIDKWPRHLEFVVKHMLELEYTLCEHVFGQQEVWTDCFSKIALQSGIHRFIKFGNTITKAKKEAIKLFKLLDAFTALDNLRYDFNRFFGGKHCFEFQNQTRDLIKNVVDGIFDIFHELSAHVQLQRLMDPPPDGSVPRLVSFVTEYAEELLDDDYRHVLDQVLEIHSSWYNANKVLVAVEVQNIIKALELNLETWTRRYEDNALSCIFMMNTSCYLSKHLKGTRLGDLMGESWLTRHEDRVEYYTQLYLRESWGKIPSLLTNNDRIMVIDVKNRIKGFTEAFDQEYRKQSGWVLCDNSLRSKTCQLIVEVIVPVYKSYMYKYLGLVEGRVSPGNKYVKYSSERVENMVSSMLQPKYDSIIKCTNLMDKIKSVVAGRFSPTAVAA</sequence>
<organism evidence="1 2">
    <name type="scientific">Smallanthus sonchifolius</name>
    <dbReference type="NCBI Taxonomy" id="185202"/>
    <lineage>
        <taxon>Eukaryota</taxon>
        <taxon>Viridiplantae</taxon>
        <taxon>Streptophyta</taxon>
        <taxon>Embryophyta</taxon>
        <taxon>Tracheophyta</taxon>
        <taxon>Spermatophyta</taxon>
        <taxon>Magnoliopsida</taxon>
        <taxon>eudicotyledons</taxon>
        <taxon>Gunneridae</taxon>
        <taxon>Pentapetalae</taxon>
        <taxon>asterids</taxon>
        <taxon>campanulids</taxon>
        <taxon>Asterales</taxon>
        <taxon>Asteraceae</taxon>
        <taxon>Asteroideae</taxon>
        <taxon>Heliantheae alliance</taxon>
        <taxon>Millerieae</taxon>
        <taxon>Smallanthus</taxon>
    </lineage>
</organism>